<dbReference type="Gene3D" id="1.10.4080.10">
    <property type="entry name" value="ADP-ribosylation/Crystallin J1"/>
    <property type="match status" value="1"/>
</dbReference>
<keyword evidence="5" id="KW-1185">Reference proteome</keyword>
<dbReference type="eggNOG" id="COG1397">
    <property type="taxonomic scope" value="Bacteria"/>
</dbReference>
<feature type="binding site" evidence="3">
    <location>
        <position position="643"/>
    </location>
    <ligand>
        <name>Mg(2+)</name>
        <dbReference type="ChEBI" id="CHEBI:18420"/>
        <label>1</label>
    </ligand>
</feature>
<feature type="binding site" evidence="3">
    <location>
        <position position="642"/>
    </location>
    <ligand>
        <name>Mg(2+)</name>
        <dbReference type="ChEBI" id="CHEBI:18420"/>
        <label>1</label>
    </ligand>
</feature>
<evidence type="ECO:0000313" key="5">
    <source>
        <dbReference type="Proteomes" id="UP000035009"/>
    </source>
</evidence>
<dbReference type="InterPro" id="IPR005502">
    <property type="entry name" value="Ribosyl_crysJ1"/>
</dbReference>
<evidence type="ECO:0000256" key="2">
    <source>
        <dbReference type="ARBA" id="ARBA00022801"/>
    </source>
</evidence>
<feature type="binding site" evidence="3">
    <location>
        <position position="402"/>
    </location>
    <ligand>
        <name>Mg(2+)</name>
        <dbReference type="ChEBI" id="CHEBI:18420"/>
        <label>1</label>
    </ligand>
</feature>
<dbReference type="Proteomes" id="UP000035009">
    <property type="component" value="Unassembled WGS sequence"/>
</dbReference>
<feature type="binding site" evidence="3">
    <location>
        <position position="640"/>
    </location>
    <ligand>
        <name>Mg(2+)</name>
        <dbReference type="ChEBI" id="CHEBI:18420"/>
        <label>1</label>
    </ligand>
</feature>
<feature type="binding site" evidence="3">
    <location>
        <position position="401"/>
    </location>
    <ligand>
        <name>Mg(2+)</name>
        <dbReference type="ChEBI" id="CHEBI:18420"/>
        <label>1</label>
    </ligand>
</feature>
<gene>
    <name evidence="4" type="ORF">GM1_012_00420</name>
</gene>
<dbReference type="STRING" id="410332.SAMN04488550_1801"/>
<comment type="similarity">
    <text evidence="1">Belongs to the ADP-ribosylglycohydrolase family.</text>
</comment>
<dbReference type="Pfam" id="PF22945">
    <property type="entry name" value="LEM-3_GIY-YIG"/>
    <property type="match status" value="1"/>
</dbReference>
<dbReference type="GO" id="GO:0046872">
    <property type="term" value="F:metal ion binding"/>
    <property type="evidence" value="ECO:0007669"/>
    <property type="project" value="UniProtKB-KW"/>
</dbReference>
<dbReference type="PANTHER" id="PTHR16222:SF24">
    <property type="entry name" value="ADP-RIBOSYLHYDROLASE ARH3"/>
    <property type="match status" value="1"/>
</dbReference>
<accession>M3VF39</accession>
<evidence type="ECO:0008006" key="6">
    <source>
        <dbReference type="Google" id="ProtNLM"/>
    </source>
</evidence>
<reference evidence="4 5" key="1">
    <citation type="submission" date="2013-02" db="EMBL/GenBank/DDBJ databases">
        <title>Whole genome shotgun sequence of Gordonia malaquae NBRC 108250.</title>
        <authorList>
            <person name="Yoshida I."/>
            <person name="Hosoyama A."/>
            <person name="Tsuchikane K."/>
            <person name="Ando Y."/>
            <person name="Baba S."/>
            <person name="Ohji S."/>
            <person name="Hamada M."/>
            <person name="Tamura T."/>
            <person name="Yamazoe A."/>
            <person name="Yamazaki S."/>
            <person name="Fujita N."/>
        </authorList>
    </citation>
    <scope>NUCLEOTIDE SEQUENCE [LARGE SCALE GENOMIC DNA]</scope>
    <source>
        <strain evidence="4 5">NBRC 108250</strain>
    </source>
</reference>
<keyword evidence="3" id="KW-0460">Magnesium</keyword>
<comment type="cofactor">
    <cofactor evidence="3">
        <name>Mg(2+)</name>
        <dbReference type="ChEBI" id="CHEBI:18420"/>
    </cofactor>
    <text evidence="3">Binds 2 magnesium ions per subunit.</text>
</comment>
<keyword evidence="3" id="KW-0479">Metal-binding</keyword>
<dbReference type="GO" id="GO:0016787">
    <property type="term" value="F:hydrolase activity"/>
    <property type="evidence" value="ECO:0007669"/>
    <property type="project" value="UniProtKB-KW"/>
</dbReference>
<protein>
    <recommendedName>
        <fullName evidence="6">Hydrolase</fullName>
    </recommendedName>
</protein>
<dbReference type="Pfam" id="PF03747">
    <property type="entry name" value="ADP_ribosyl_GH"/>
    <property type="match status" value="1"/>
</dbReference>
<name>M3VF39_GORML</name>
<evidence type="ECO:0000256" key="1">
    <source>
        <dbReference type="ARBA" id="ARBA00010702"/>
    </source>
</evidence>
<dbReference type="RefSeq" id="WP_008378344.1">
    <property type="nucleotide sequence ID" value="NZ_BAOP01000012.1"/>
</dbReference>
<evidence type="ECO:0000313" key="4">
    <source>
        <dbReference type="EMBL" id="GAC79769.1"/>
    </source>
</evidence>
<dbReference type="InterPro" id="IPR050792">
    <property type="entry name" value="ADP-ribosylglycohydrolase"/>
</dbReference>
<evidence type="ECO:0000256" key="3">
    <source>
        <dbReference type="PIRSR" id="PIRSR605502-1"/>
    </source>
</evidence>
<dbReference type="PANTHER" id="PTHR16222">
    <property type="entry name" value="ADP-RIBOSYLGLYCOHYDROLASE"/>
    <property type="match status" value="1"/>
</dbReference>
<organism evidence="4 5">
    <name type="scientific">Gordonia malaquae NBRC 108250</name>
    <dbReference type="NCBI Taxonomy" id="1223542"/>
    <lineage>
        <taxon>Bacteria</taxon>
        <taxon>Bacillati</taxon>
        <taxon>Actinomycetota</taxon>
        <taxon>Actinomycetes</taxon>
        <taxon>Mycobacteriales</taxon>
        <taxon>Gordoniaceae</taxon>
        <taxon>Gordonia</taxon>
    </lineage>
</organism>
<feature type="binding site" evidence="3">
    <location>
        <position position="403"/>
    </location>
    <ligand>
        <name>Mg(2+)</name>
        <dbReference type="ChEBI" id="CHEBI:18420"/>
        <label>1</label>
    </ligand>
</feature>
<dbReference type="AlphaFoldDB" id="M3VF39"/>
<dbReference type="SUPFAM" id="SSF101478">
    <property type="entry name" value="ADP-ribosylglycohydrolase"/>
    <property type="match status" value="1"/>
</dbReference>
<comment type="caution">
    <text evidence="4">The sequence shown here is derived from an EMBL/GenBank/DDBJ whole genome shotgun (WGS) entry which is preliminary data.</text>
</comment>
<sequence length="709" mass="74980">MRAYELDLSKITSSSGEVQGDTGGVSAVCIASLFEHRGKRFLTEGDAMSAVLGNAGCGDGPGDSALVSSLLRTVGVPSPSVPRPLPDDVVRQLGVYVYALVDPRDGLPFYIGKGQGNRVHMHVWGAIGSPITTIEPMISELETAVKSARIRSIFADGFGVEHWILRHGIVGDDDPDDEAFAIEQCLIDFAKLSRVSLTNAQGGHVSTGQGACRTEELSVAYGAPLAPPLPRPCALIKVNAAAAPDATTEQIYAWAREAWRAGPDSRGVDGLPIIVFAEDVIRAVFRATSWEPVGAAWRFTGRPDKVLERKFVGTSLREVRAARRGERWRQHGWHPYLSEKGGSDTATVAEDRIAGCLVGGAVGDALGAPIEFCSRQQIMATFGPRGLVEYAEAYGGIGKVTDDTQMSLFTAEGLLRGRSRALDRAGGGGFGSLATVDFAYQRWLETQGIRPVLTLPDAAGRWLIDHRELHDRRAPGATCLSALQSKTGPGEFATNDSKGCGGVMRAAPVGLFGYAMGEPVDRIFEHGADVARLTHGNPSGYLPAGVLAATVHQLIGGASIDEAVSAALAILRQCEGASETLTAIDRALELAEGGVPVAEAIQNLGEGWVGEEALAIAIYSALVADNFDDGVAIAVNHDGDSDSTGAIVGNILGAKLGASAISSQWTDDLELRDVLFEVAEDMAGCGKWDARAERGAERWKANLDKYPPF</sequence>
<dbReference type="EMBL" id="BAOP01000012">
    <property type="protein sequence ID" value="GAC79769.1"/>
    <property type="molecule type" value="Genomic_DNA"/>
</dbReference>
<dbReference type="eggNOG" id="COG3680">
    <property type="taxonomic scope" value="Bacteria"/>
</dbReference>
<keyword evidence="2" id="KW-0378">Hydrolase</keyword>
<dbReference type="InterPro" id="IPR036705">
    <property type="entry name" value="Ribosyl_crysJ1_sf"/>
</dbReference>
<proteinExistence type="inferred from homology"/>
<dbReference type="CDD" id="cd10440">
    <property type="entry name" value="GIY-YIG_COG3680"/>
    <property type="match status" value="1"/>
</dbReference>